<dbReference type="NCBIfam" id="TIGR00616">
    <property type="entry name" value="rect"/>
    <property type="match status" value="1"/>
</dbReference>
<gene>
    <name evidence="2" type="ORF">OHAE_1278</name>
</gene>
<accession>A0A2P9HMR0</accession>
<organism evidence="2 3">
    <name type="scientific">Ochrobactrum soli</name>
    <dbReference type="NCBI Taxonomy" id="2448455"/>
    <lineage>
        <taxon>Bacteria</taxon>
        <taxon>Pseudomonadati</taxon>
        <taxon>Pseudomonadota</taxon>
        <taxon>Alphaproteobacteria</taxon>
        <taxon>Hyphomicrobiales</taxon>
        <taxon>Brucellaceae</taxon>
        <taxon>Brucella/Ochrobactrum group</taxon>
        <taxon>Ochrobactrum</taxon>
    </lineage>
</organism>
<dbReference type="GO" id="GO:0006259">
    <property type="term" value="P:DNA metabolic process"/>
    <property type="evidence" value="ECO:0007669"/>
    <property type="project" value="InterPro"/>
</dbReference>
<proteinExistence type="predicted"/>
<feature type="compositionally biased region" description="Basic and acidic residues" evidence="1">
    <location>
        <begin position="296"/>
        <end position="305"/>
    </location>
</feature>
<dbReference type="EMBL" id="OOFM01000005">
    <property type="protein sequence ID" value="SPL65411.1"/>
    <property type="molecule type" value="Genomic_DNA"/>
</dbReference>
<feature type="compositionally biased region" description="Polar residues" evidence="1">
    <location>
        <begin position="274"/>
        <end position="295"/>
    </location>
</feature>
<dbReference type="RefSeq" id="WP_109369063.1">
    <property type="nucleotide sequence ID" value="NZ_OOFM01000005.1"/>
</dbReference>
<dbReference type="GO" id="GO:0003677">
    <property type="term" value="F:DNA binding"/>
    <property type="evidence" value="ECO:0007669"/>
    <property type="project" value="InterPro"/>
</dbReference>
<sequence>MSNLITVDSVGGFLDQIRGDIEPLVIDSGKSFDRLKSVFLIAVQQNQDILKCSTTSIKREILKCAADGLVPDNKEAAMIPYKGELQYQPMVMGIIKRVKELGGVFSIVCKLVHENDEFVLNEADPDSLLHKSNPFATAKDRGAVTGGYAVFRDDQKRVMHLETMSIEDFVKVRNASKAPDSPAWKNWTNEMYRKAVLRRGSKYVPINNDKIRALLERQDEMFDQFNTARQTERVNPFTGEVIEHDQTKIVTDQSQTGVKMDAGASQEREKEPAKQSQPKSEQRSEQASQTGQGSKPKQEAKKEEPSGPPSAPDDIMIQREDHDIILEGCEKLLGIALDMGIDAPDRRGVLKQAAQHWASATPEYAKPLMKACIDMTDWAIKRDADKLAWSAEHAMFVHKVKSLLGVEKLNVGKYP</sequence>
<dbReference type="Proteomes" id="UP000246073">
    <property type="component" value="Unassembled WGS sequence"/>
</dbReference>
<name>A0A2P9HMR0_9HYPH</name>
<evidence type="ECO:0000256" key="1">
    <source>
        <dbReference type="SAM" id="MobiDB-lite"/>
    </source>
</evidence>
<reference evidence="3" key="1">
    <citation type="submission" date="2017-12" db="EMBL/GenBank/DDBJ databases">
        <authorList>
            <person name="Diaz M."/>
        </authorList>
    </citation>
    <scope>NUCLEOTIDE SEQUENCE [LARGE SCALE GENOMIC DNA]</scope>
    <source>
        <strain evidence="3">FI11154</strain>
    </source>
</reference>
<dbReference type="InterPro" id="IPR004590">
    <property type="entry name" value="ssDNA_annealing_RecT"/>
</dbReference>
<protein>
    <submittedName>
        <fullName evidence="2">Recombinational DNA repair protein RecT (Prophage associated)</fullName>
    </submittedName>
</protein>
<evidence type="ECO:0000313" key="3">
    <source>
        <dbReference type="Proteomes" id="UP000246073"/>
    </source>
</evidence>
<dbReference type="InterPro" id="IPR018330">
    <property type="entry name" value="RecT_fam"/>
</dbReference>
<dbReference type="Pfam" id="PF03837">
    <property type="entry name" value="RecT"/>
    <property type="match status" value="1"/>
</dbReference>
<feature type="compositionally biased region" description="Polar residues" evidence="1">
    <location>
        <begin position="248"/>
        <end position="257"/>
    </location>
</feature>
<dbReference type="AlphaFoldDB" id="A0A2P9HMR0"/>
<feature type="region of interest" description="Disordered" evidence="1">
    <location>
        <begin position="237"/>
        <end position="315"/>
    </location>
</feature>
<evidence type="ECO:0000313" key="2">
    <source>
        <dbReference type="EMBL" id="SPL65411.1"/>
    </source>
</evidence>